<protein>
    <recommendedName>
        <fullName evidence="3">ANTAR domain-containing protein</fullName>
    </recommendedName>
</protein>
<keyword evidence="2" id="KW-1185">Reference proteome</keyword>
<dbReference type="EMBL" id="BOMS01000045">
    <property type="protein sequence ID" value="GIE67142.1"/>
    <property type="molecule type" value="Genomic_DNA"/>
</dbReference>
<dbReference type="Gene3D" id="3.30.1390.10">
    <property type="match status" value="1"/>
</dbReference>
<organism evidence="1 2">
    <name type="scientific">Actinoplanes palleronii</name>
    <dbReference type="NCBI Taxonomy" id="113570"/>
    <lineage>
        <taxon>Bacteria</taxon>
        <taxon>Bacillati</taxon>
        <taxon>Actinomycetota</taxon>
        <taxon>Actinomycetes</taxon>
        <taxon>Micromonosporales</taxon>
        <taxon>Micromonosporaceae</taxon>
        <taxon>Actinoplanes</taxon>
    </lineage>
</organism>
<sequence length="85" mass="9092">MEPAERARRVGVLTTMAGTMLAAGADPDQIARELLRRTDSPISAIKAVADATGMGLGDAKEVVHRNLAPPVREAAEQLWRDLLDS</sequence>
<evidence type="ECO:0000313" key="2">
    <source>
        <dbReference type="Proteomes" id="UP000624709"/>
    </source>
</evidence>
<gene>
    <name evidence="1" type="ORF">Apa02nite_032500</name>
</gene>
<evidence type="ECO:0008006" key="3">
    <source>
        <dbReference type="Google" id="ProtNLM"/>
    </source>
</evidence>
<dbReference type="InterPro" id="IPR014719">
    <property type="entry name" value="Ribosomal_bL12_C/ClpS-like"/>
</dbReference>
<name>A0ABQ4B926_9ACTN</name>
<evidence type="ECO:0000313" key="1">
    <source>
        <dbReference type="EMBL" id="GIE67142.1"/>
    </source>
</evidence>
<reference evidence="1 2" key="1">
    <citation type="submission" date="2021-01" db="EMBL/GenBank/DDBJ databases">
        <title>Whole genome shotgun sequence of Actinoplanes palleronii NBRC 14916.</title>
        <authorList>
            <person name="Komaki H."/>
            <person name="Tamura T."/>
        </authorList>
    </citation>
    <scope>NUCLEOTIDE SEQUENCE [LARGE SCALE GENOMIC DNA]</scope>
    <source>
        <strain evidence="1 2">NBRC 14916</strain>
    </source>
</reference>
<comment type="caution">
    <text evidence="1">The sequence shown here is derived from an EMBL/GenBank/DDBJ whole genome shotgun (WGS) entry which is preliminary data.</text>
</comment>
<proteinExistence type="predicted"/>
<dbReference type="Proteomes" id="UP000624709">
    <property type="component" value="Unassembled WGS sequence"/>
</dbReference>
<accession>A0ABQ4B926</accession>